<protein>
    <submittedName>
        <fullName evidence="2">Uncharacterized protein</fullName>
    </submittedName>
</protein>
<gene>
    <name evidence="2" type="ORF">TREES_T100001649</name>
</gene>
<reference evidence="3" key="2">
    <citation type="journal article" date="2013" name="Nat. Commun.">
        <title>Genome of the Chinese tree shrew.</title>
        <authorList>
            <person name="Fan Y."/>
            <person name="Huang Z.Y."/>
            <person name="Cao C.C."/>
            <person name="Chen C.S."/>
            <person name="Chen Y.X."/>
            <person name="Fan D.D."/>
            <person name="He J."/>
            <person name="Hou H.L."/>
            <person name="Hu L."/>
            <person name="Hu X.T."/>
            <person name="Jiang X.T."/>
            <person name="Lai R."/>
            <person name="Lang Y.S."/>
            <person name="Liang B."/>
            <person name="Liao S.G."/>
            <person name="Mu D."/>
            <person name="Ma Y.Y."/>
            <person name="Niu Y.Y."/>
            <person name="Sun X.Q."/>
            <person name="Xia J.Q."/>
            <person name="Xiao J."/>
            <person name="Xiong Z.Q."/>
            <person name="Xu L."/>
            <person name="Yang L."/>
            <person name="Zhang Y."/>
            <person name="Zhao W."/>
            <person name="Zhao X.D."/>
            <person name="Zheng Y.T."/>
            <person name="Zhou J.M."/>
            <person name="Zhu Y.B."/>
            <person name="Zhang G.J."/>
            <person name="Wang J."/>
            <person name="Yao Y.G."/>
        </authorList>
    </citation>
    <scope>NUCLEOTIDE SEQUENCE [LARGE SCALE GENOMIC DNA]</scope>
</reference>
<name>L9KP23_TUPCH</name>
<dbReference type="InParanoid" id="L9KP23"/>
<proteinExistence type="predicted"/>
<evidence type="ECO:0000256" key="1">
    <source>
        <dbReference type="SAM" id="MobiDB-lite"/>
    </source>
</evidence>
<evidence type="ECO:0000313" key="3">
    <source>
        <dbReference type="Proteomes" id="UP000011518"/>
    </source>
</evidence>
<evidence type="ECO:0000313" key="2">
    <source>
        <dbReference type="EMBL" id="ELW62917.1"/>
    </source>
</evidence>
<reference evidence="3" key="1">
    <citation type="submission" date="2012-07" db="EMBL/GenBank/DDBJ databases">
        <title>Genome of the Chinese tree shrew, a rising model animal genetically related to primates.</title>
        <authorList>
            <person name="Zhang G."/>
            <person name="Fan Y."/>
            <person name="Yao Y."/>
            <person name="Huang Z."/>
        </authorList>
    </citation>
    <scope>NUCLEOTIDE SEQUENCE [LARGE SCALE GENOMIC DNA]</scope>
</reference>
<dbReference type="AlphaFoldDB" id="L9KP23"/>
<organism evidence="2 3">
    <name type="scientific">Tupaia chinensis</name>
    <name type="common">Chinese tree shrew</name>
    <name type="synonym">Tupaia belangeri chinensis</name>
    <dbReference type="NCBI Taxonomy" id="246437"/>
    <lineage>
        <taxon>Eukaryota</taxon>
        <taxon>Metazoa</taxon>
        <taxon>Chordata</taxon>
        <taxon>Craniata</taxon>
        <taxon>Vertebrata</taxon>
        <taxon>Euteleostomi</taxon>
        <taxon>Mammalia</taxon>
        <taxon>Eutheria</taxon>
        <taxon>Euarchontoglires</taxon>
        <taxon>Scandentia</taxon>
        <taxon>Tupaiidae</taxon>
        <taxon>Tupaia</taxon>
    </lineage>
</organism>
<feature type="region of interest" description="Disordered" evidence="1">
    <location>
        <begin position="89"/>
        <end position="111"/>
    </location>
</feature>
<dbReference type="EMBL" id="KB320797">
    <property type="protein sequence ID" value="ELW62917.1"/>
    <property type="molecule type" value="Genomic_DNA"/>
</dbReference>
<keyword evidence="3" id="KW-1185">Reference proteome</keyword>
<sequence>MHSSRAIALLVLSRVPHKGYCSPDLTALSQNLLVDVGSDQAVGTGHRAWGCSVPLSCLGLSCAFPGFCAPMWKTPPLHGQCCANDDEQKEEENATTSHHDHGETGWGGLGFGRPPPRSRPVLCALSAGTPGRGLGTAPPGGSVALSMAPKGQAHPLRADATSPHLAFLTWERSSWTLAAGCAGYLEQTGGWVPPTAAAHFGMKKAFQVCVLQRHMTRCGSADWREKRSRLLPPRQ</sequence>
<accession>L9KP23</accession>
<dbReference type="Proteomes" id="UP000011518">
    <property type="component" value="Unassembled WGS sequence"/>
</dbReference>